<dbReference type="Gene3D" id="3.30.200.20">
    <property type="entry name" value="Phosphorylase Kinase, domain 1"/>
    <property type="match status" value="1"/>
</dbReference>
<accession>A0A8J3HWT6</accession>
<evidence type="ECO:0000256" key="11">
    <source>
        <dbReference type="PROSITE-ProRule" id="PRU10141"/>
    </source>
</evidence>
<dbReference type="CDD" id="cd14014">
    <property type="entry name" value="STKc_PknB_like"/>
    <property type="match status" value="1"/>
</dbReference>
<keyword evidence="13" id="KW-0812">Transmembrane</keyword>
<feature type="transmembrane region" description="Helical" evidence="13">
    <location>
        <begin position="452"/>
        <end position="473"/>
    </location>
</feature>
<keyword evidence="4" id="KW-0808">Transferase</keyword>
<dbReference type="Pfam" id="PF00069">
    <property type="entry name" value="Pkinase"/>
    <property type="match status" value="1"/>
</dbReference>
<keyword evidence="3" id="KW-0723">Serine/threonine-protein kinase</keyword>
<dbReference type="PANTHER" id="PTHR24363">
    <property type="entry name" value="SERINE/THREONINE PROTEIN KINASE"/>
    <property type="match status" value="1"/>
</dbReference>
<dbReference type="InterPro" id="IPR011009">
    <property type="entry name" value="Kinase-like_dom_sf"/>
</dbReference>
<organism evidence="15 16">
    <name type="scientific">Ktedonospora formicarum</name>
    <dbReference type="NCBI Taxonomy" id="2778364"/>
    <lineage>
        <taxon>Bacteria</taxon>
        <taxon>Bacillati</taxon>
        <taxon>Chloroflexota</taxon>
        <taxon>Ktedonobacteria</taxon>
        <taxon>Ktedonobacterales</taxon>
        <taxon>Ktedonobacteraceae</taxon>
        <taxon>Ktedonospora</taxon>
    </lineage>
</organism>
<reference evidence="15" key="1">
    <citation type="submission" date="2020-10" db="EMBL/GenBank/DDBJ databases">
        <title>Taxonomic study of unclassified bacteria belonging to the class Ktedonobacteria.</title>
        <authorList>
            <person name="Yabe S."/>
            <person name="Wang C.M."/>
            <person name="Zheng Y."/>
            <person name="Sakai Y."/>
            <person name="Cavaletti L."/>
            <person name="Monciardini P."/>
            <person name="Donadio S."/>
        </authorList>
    </citation>
    <scope>NUCLEOTIDE SEQUENCE</scope>
    <source>
        <strain evidence="15">SOSP1-1</strain>
    </source>
</reference>
<dbReference type="Proteomes" id="UP000612362">
    <property type="component" value="Unassembled WGS sequence"/>
</dbReference>
<evidence type="ECO:0000256" key="12">
    <source>
        <dbReference type="SAM" id="MobiDB-lite"/>
    </source>
</evidence>
<evidence type="ECO:0000313" key="15">
    <source>
        <dbReference type="EMBL" id="GHO44691.1"/>
    </source>
</evidence>
<gene>
    <name evidence="15" type="ORF">KSX_28540</name>
</gene>
<keyword evidence="16" id="KW-1185">Reference proteome</keyword>
<dbReference type="Gene3D" id="3.40.50.2300">
    <property type="match status" value="2"/>
</dbReference>
<dbReference type="PROSITE" id="PS00108">
    <property type="entry name" value="PROTEIN_KINASE_ST"/>
    <property type="match status" value="1"/>
</dbReference>
<comment type="catalytic activity">
    <reaction evidence="9">
        <text>L-threonyl-[protein] + ATP = O-phospho-L-threonyl-[protein] + ADP + H(+)</text>
        <dbReference type="Rhea" id="RHEA:46608"/>
        <dbReference type="Rhea" id="RHEA-COMP:11060"/>
        <dbReference type="Rhea" id="RHEA-COMP:11605"/>
        <dbReference type="ChEBI" id="CHEBI:15378"/>
        <dbReference type="ChEBI" id="CHEBI:30013"/>
        <dbReference type="ChEBI" id="CHEBI:30616"/>
        <dbReference type="ChEBI" id="CHEBI:61977"/>
        <dbReference type="ChEBI" id="CHEBI:456216"/>
        <dbReference type="EC" id="2.7.11.1"/>
    </reaction>
</comment>
<feature type="compositionally biased region" description="Polar residues" evidence="12">
    <location>
        <begin position="376"/>
        <end position="395"/>
    </location>
</feature>
<keyword evidence="6 11" id="KW-0547">Nucleotide-binding</keyword>
<keyword evidence="8 11" id="KW-0067">ATP-binding</keyword>
<dbReference type="SUPFAM" id="SSF56112">
    <property type="entry name" value="Protein kinase-like (PK-like)"/>
    <property type="match status" value="1"/>
</dbReference>
<keyword evidence="5" id="KW-0732">Signal</keyword>
<keyword evidence="13" id="KW-1133">Transmembrane helix</keyword>
<sequence>MTECPNCKAPVREGVRFCSSCGQRLDAQPAPDAPTLPTSGGFSSQAHVLLPGERLQGGRYVVKEVLGEGGMGAAVLATDNRLDDKLVVIKELISDSTDSTRFQEDVRNFKREVALLAHIDHPLVPNVTDHFQEGSRYFMVQEYVEGETLEARITRLNQALKERDVLIYALEALDVLDYLSQQTPPIVHRDIKPANMIVGSKDKRAHLVDFGIARAEVALHAQKKQTSALGTPGYAPPEQYQGNADPRSDLYALAATLHHLLTNRDPRHYSPFSYMPVRTINPSLSPEIERVLVRALTNDITQRYQSASSMRQEIVDILQQRFGVSDNLGNYGLNISGHFQATPAPGTPVGGTSGPVSLSGVSAQDAPTMRSGGMPPNNSGGFSQPIQANNSNSLPPTMRVGQYGSPNMTPATLQPIQPIQPIQSGYVQGYAPLTPLPPVQPPPQKQRRGNGWIIALLLLLILVLIGGGTFFYLNGLKSTNGSQQANSKDNGVGVTKIGNESIGVSDGSYSFDTSRSDGSLKTQASENLRKGEVGSAISLWSQAHAQDSSDAETLIYLENQRVVSSPHITLVVATMLSGDDSAVGVGRDNLQGAYVAQKEYNDGSKLTGGLKIMLLIANSGSKATYVNQVIDRIKNIAKSDSTFVGVMGWPYSSRAVNAAQLLGQAHIPMLSQTATSDQLTGISPYFFRVAATNKAEAVAGVKYAEQTLKVKNVAVLLDVAESYSQSLGTDFENQWKAEGNTIVAEGRYTVGDASSITKALPAILAKNPQVIYFAGHSSDVNTLLLNLPQSNIQILGGDALYELNGYTSSSRAGFSRLRFTALAYPDEWDVLGYGKEKPPFFSAYPAAFNTGNQKPGASMAIHARPMMLFSHMTR</sequence>
<dbReference type="InterPro" id="IPR008271">
    <property type="entry name" value="Ser/Thr_kinase_AS"/>
</dbReference>
<dbReference type="EMBL" id="BNJF01000001">
    <property type="protein sequence ID" value="GHO44691.1"/>
    <property type="molecule type" value="Genomic_DNA"/>
</dbReference>
<dbReference type="GO" id="GO:0005524">
    <property type="term" value="F:ATP binding"/>
    <property type="evidence" value="ECO:0007669"/>
    <property type="project" value="UniProtKB-UniRule"/>
</dbReference>
<dbReference type="InterPro" id="IPR017441">
    <property type="entry name" value="Protein_kinase_ATP_BS"/>
</dbReference>
<name>A0A8J3HWT6_9CHLR</name>
<protein>
    <recommendedName>
        <fullName evidence="2">non-specific serine/threonine protein kinase</fullName>
        <ecNumber evidence="2">2.7.11.1</ecNumber>
    </recommendedName>
</protein>
<dbReference type="AlphaFoldDB" id="A0A8J3HWT6"/>
<dbReference type="Pfam" id="PF13248">
    <property type="entry name" value="Zn_ribbon_3"/>
    <property type="match status" value="1"/>
</dbReference>
<evidence type="ECO:0000256" key="5">
    <source>
        <dbReference type="ARBA" id="ARBA00022729"/>
    </source>
</evidence>
<keyword evidence="7" id="KW-0418">Kinase</keyword>
<dbReference type="SMART" id="SM00220">
    <property type="entry name" value="S_TKc"/>
    <property type="match status" value="1"/>
</dbReference>
<evidence type="ECO:0000256" key="8">
    <source>
        <dbReference type="ARBA" id="ARBA00022840"/>
    </source>
</evidence>
<dbReference type="GO" id="GO:0004674">
    <property type="term" value="F:protein serine/threonine kinase activity"/>
    <property type="evidence" value="ECO:0007669"/>
    <property type="project" value="UniProtKB-KW"/>
</dbReference>
<comment type="caution">
    <text evidence="15">The sequence shown here is derived from an EMBL/GenBank/DDBJ whole genome shotgun (WGS) entry which is preliminary data.</text>
</comment>
<dbReference type="InterPro" id="IPR000719">
    <property type="entry name" value="Prot_kinase_dom"/>
</dbReference>
<evidence type="ECO:0000256" key="1">
    <source>
        <dbReference type="ARBA" id="ARBA00010062"/>
    </source>
</evidence>
<evidence type="ECO:0000256" key="9">
    <source>
        <dbReference type="ARBA" id="ARBA00047899"/>
    </source>
</evidence>
<evidence type="ECO:0000256" key="10">
    <source>
        <dbReference type="ARBA" id="ARBA00048679"/>
    </source>
</evidence>
<dbReference type="SUPFAM" id="SSF53822">
    <property type="entry name" value="Periplasmic binding protein-like I"/>
    <property type="match status" value="1"/>
</dbReference>
<dbReference type="EC" id="2.7.11.1" evidence="2"/>
<comment type="similarity">
    <text evidence="1">Belongs to the leucine-binding protein family.</text>
</comment>
<dbReference type="InterPro" id="IPR028082">
    <property type="entry name" value="Peripla_BP_I"/>
</dbReference>
<dbReference type="PANTHER" id="PTHR24363:SF0">
    <property type="entry name" value="SERINE_THREONINE KINASE LIKE DOMAIN CONTAINING 1"/>
    <property type="match status" value="1"/>
</dbReference>
<dbReference type="InterPro" id="IPR028081">
    <property type="entry name" value="Leu-bd"/>
</dbReference>
<evidence type="ECO:0000256" key="3">
    <source>
        <dbReference type="ARBA" id="ARBA00022527"/>
    </source>
</evidence>
<dbReference type="Gene3D" id="1.10.510.10">
    <property type="entry name" value="Transferase(Phosphotransferase) domain 1"/>
    <property type="match status" value="1"/>
</dbReference>
<evidence type="ECO:0000256" key="6">
    <source>
        <dbReference type="ARBA" id="ARBA00022741"/>
    </source>
</evidence>
<evidence type="ECO:0000256" key="4">
    <source>
        <dbReference type="ARBA" id="ARBA00022679"/>
    </source>
</evidence>
<proteinExistence type="inferred from homology"/>
<evidence type="ECO:0000256" key="2">
    <source>
        <dbReference type="ARBA" id="ARBA00012513"/>
    </source>
</evidence>
<dbReference type="PROSITE" id="PS50011">
    <property type="entry name" value="PROTEIN_KINASE_DOM"/>
    <property type="match status" value="1"/>
</dbReference>
<evidence type="ECO:0000313" key="16">
    <source>
        <dbReference type="Proteomes" id="UP000612362"/>
    </source>
</evidence>
<dbReference type="PROSITE" id="PS00107">
    <property type="entry name" value="PROTEIN_KINASE_ATP"/>
    <property type="match status" value="1"/>
</dbReference>
<keyword evidence="13" id="KW-0472">Membrane</keyword>
<comment type="catalytic activity">
    <reaction evidence="10">
        <text>L-seryl-[protein] + ATP = O-phospho-L-seryl-[protein] + ADP + H(+)</text>
        <dbReference type="Rhea" id="RHEA:17989"/>
        <dbReference type="Rhea" id="RHEA-COMP:9863"/>
        <dbReference type="Rhea" id="RHEA-COMP:11604"/>
        <dbReference type="ChEBI" id="CHEBI:15378"/>
        <dbReference type="ChEBI" id="CHEBI:29999"/>
        <dbReference type="ChEBI" id="CHEBI:30616"/>
        <dbReference type="ChEBI" id="CHEBI:83421"/>
        <dbReference type="ChEBI" id="CHEBI:456216"/>
        <dbReference type="EC" id="2.7.11.1"/>
    </reaction>
</comment>
<dbReference type="RefSeq" id="WP_220194069.1">
    <property type="nucleotide sequence ID" value="NZ_BNJF01000001.1"/>
</dbReference>
<feature type="region of interest" description="Disordered" evidence="12">
    <location>
        <begin position="344"/>
        <end position="413"/>
    </location>
</feature>
<evidence type="ECO:0000256" key="13">
    <source>
        <dbReference type="SAM" id="Phobius"/>
    </source>
</evidence>
<feature type="domain" description="Protein kinase" evidence="14">
    <location>
        <begin position="60"/>
        <end position="315"/>
    </location>
</feature>
<dbReference type="Pfam" id="PF13458">
    <property type="entry name" value="Peripla_BP_6"/>
    <property type="match status" value="1"/>
</dbReference>
<feature type="binding site" evidence="11">
    <location>
        <position position="90"/>
    </location>
    <ligand>
        <name>ATP</name>
        <dbReference type="ChEBI" id="CHEBI:30616"/>
    </ligand>
</feature>
<dbReference type="InterPro" id="IPR059113">
    <property type="entry name" value="Znf_ribbon"/>
</dbReference>
<evidence type="ECO:0000259" key="14">
    <source>
        <dbReference type="PROSITE" id="PS50011"/>
    </source>
</evidence>
<evidence type="ECO:0000256" key="7">
    <source>
        <dbReference type="ARBA" id="ARBA00022777"/>
    </source>
</evidence>